<dbReference type="EMBL" id="BPLR01015387">
    <property type="protein sequence ID" value="GIY75778.1"/>
    <property type="molecule type" value="Genomic_DNA"/>
</dbReference>
<protein>
    <submittedName>
        <fullName evidence="1">Uncharacterized protein</fullName>
    </submittedName>
</protein>
<reference evidence="1 2" key="1">
    <citation type="submission" date="2021-06" db="EMBL/GenBank/DDBJ databases">
        <title>Caerostris extrusa draft genome.</title>
        <authorList>
            <person name="Kono N."/>
            <person name="Arakawa K."/>
        </authorList>
    </citation>
    <scope>NUCLEOTIDE SEQUENCE [LARGE SCALE GENOMIC DNA]</scope>
</reference>
<evidence type="ECO:0000313" key="2">
    <source>
        <dbReference type="Proteomes" id="UP001054945"/>
    </source>
</evidence>
<dbReference type="Proteomes" id="UP001054945">
    <property type="component" value="Unassembled WGS sequence"/>
</dbReference>
<accession>A0AAV4W0J6</accession>
<keyword evidence="2" id="KW-1185">Reference proteome</keyword>
<name>A0AAV4W0J6_CAEEX</name>
<evidence type="ECO:0000313" key="1">
    <source>
        <dbReference type="EMBL" id="GIY75778.1"/>
    </source>
</evidence>
<gene>
    <name evidence="1" type="ORF">CEXT_391491</name>
</gene>
<dbReference type="AlphaFoldDB" id="A0AAV4W0J6"/>
<comment type="caution">
    <text evidence="1">The sequence shown here is derived from an EMBL/GenBank/DDBJ whole genome shotgun (WGS) entry which is preliminary data.</text>
</comment>
<organism evidence="1 2">
    <name type="scientific">Caerostris extrusa</name>
    <name type="common">Bark spider</name>
    <name type="synonym">Caerostris bankana</name>
    <dbReference type="NCBI Taxonomy" id="172846"/>
    <lineage>
        <taxon>Eukaryota</taxon>
        <taxon>Metazoa</taxon>
        <taxon>Ecdysozoa</taxon>
        <taxon>Arthropoda</taxon>
        <taxon>Chelicerata</taxon>
        <taxon>Arachnida</taxon>
        <taxon>Araneae</taxon>
        <taxon>Araneomorphae</taxon>
        <taxon>Entelegynae</taxon>
        <taxon>Araneoidea</taxon>
        <taxon>Araneidae</taxon>
        <taxon>Caerostris</taxon>
    </lineage>
</organism>
<sequence>MKFSKWDFFAISGNDNDERIVKSFRKDINRVNSFPVLALVRKSSDKFTRFETDFEKTGLWHFNLLKYVILSSSISKWQKMQFKNSKRVLINETPT</sequence>
<proteinExistence type="predicted"/>